<name>A0AA46HUN0_9BURK</name>
<dbReference type="Proteomes" id="UP000294772">
    <property type="component" value="Unassembled WGS sequence"/>
</dbReference>
<feature type="region of interest" description="Disordered" evidence="1">
    <location>
        <begin position="269"/>
        <end position="297"/>
    </location>
</feature>
<feature type="non-terminal residue" evidence="2">
    <location>
        <position position="1"/>
    </location>
</feature>
<proteinExistence type="predicted"/>
<evidence type="ECO:0000313" key="3">
    <source>
        <dbReference type="Proteomes" id="UP000294772"/>
    </source>
</evidence>
<evidence type="ECO:0000313" key="2">
    <source>
        <dbReference type="EMBL" id="TCP04196.1"/>
    </source>
</evidence>
<sequence length="1676" mass="175338">ACPSSSTCRPAHSRRRCPSDSVAFHTKRHGADLSDGSESFWYVIDGLPQGTRVTFAGKTYTADATGMVTTDPTNDTDVLADVRIRPPANYSGVIPDIQITLHRQDSDPDSPDNVPTVESDAVTLSLTVTPVAGDVQAGPVTTTEDQPVAVLQNLALTDTTAGDERITELTIKIPDGWTFAGADPGTPDGWTGNHDPGAGTVTIQFDDALDAEGFANALAQVKAWVQLQPPPHSSKDADVRVDVTTRDHNPDVAPASDTHTTTSTLDIRVTVRPAAERTDSDSADPAGEDVTMHGNEDYEGQLGEEDEWFALGTDTTDATNTGGVILSDDWNNEDGDEFLYAVLTPSLSDAGPGDTVNGTTFRFHDGSEWHERTYNGEAVWVPVAYLDTLQVKAPEHVSGTLTITMQAGTVDYDDDAEITDIPLDPPRTSGDGVSVAVSGSATLGSIVIAPAVDDLTLSLNAHAVGQEDEKIPLSIRAASSDPSETVTLTIGNIPDGARLLVNDVEVSVVNGQAEIEGYLPTTRLEIIPPANSNETFSLQVWAVAKESDGTQSAPTPVRTLDVTVLGVADEATVTLKPGPHTYQEADLDGGASVGLDELIDSVSSGDTDGSERWGVRISGLPEGFTVTGAALIGGSGPTRVWVADAGQLDSVRIHAPANYSGTVNFQVAGVTTENDGDSRTGAAQTVSFTVHPSAEATATDSAVLKEDTLMPIDLRIQHQNGDTDEELGKVYIHEDALAATGFTLYLGTDQLAELAATLDTYTDGSDLYYVIPAAQVAQLQAQGAAHADDVLGSFRYKYEVIDRAPGGLEDVQLKEGVFTLSASPVTDPVEVSITDITGTDVVATEEHPDDDASPDTVEVNSIGELTVKLHVSSPDHDGSEHVIRVLIEGVPTGVSVNGAEMLQVGQWLLVYEGADAQSITAGGIDIPVTFTVGQDAYAHNNSEHHITMTVQSRDRGDRADIDTDIVQDSVTWHLRVNLEPVEGGEAPFIKTWAFNHEHVAEDQAFRLADIIDAEIELRTISVPNILTVKLTEVPAGTTVEGMVFTYVDGQPTWTASVTLPAGTSVEQGQARLIELLEGIRLTAPANSNDNNAAGTFNFNAQLSVATLGGTANVREIDKDDLVLEVDPVSDVPVVTVSAPDIGENDGTGIAVTISVDYPDDGPYAQLVDGKLYVQVQAGPGNEGQLLYEGSPLVPVLVAGEPALPDGTYYVIDLPPGATSVDLLYQPDHPGPGNVSFTAYVQAQEVNAIDPPVVLGQHGTTANILVTNDGVEVSTPLPWSGPEASDASRAHAIELVGLDVSLVDDDGSEAIRSVVLNGVPVGFLVYVGNDAASATLAPNAGGDNLTNSWVLSANGGLPPYVAILPPAHWSGTIDGLTLTVESGETSLAQTRRETIALQAELVVTPVADGLTLAPTASLGKAGSIIELNLNVAMADPQAVPSVAPDESVETVTVQLTGLGEHAAFYLGSTLLDAGRVAYDAGSDTYTLRGLTQADVDKLGVVQAAAALTDQDPAASGVQVGVTAWTVEGATGTRSAEVSDVLTLQIAPVRPTSGDDTLLWAGAGQPVINGQRGDDTVALRLGEDVSGNELALGLRNIEVLDLRIDGANEVTDLKLEDVLSLTDARNTLTILGTADDRVELGAGWTLAGSSGGYTEYSGVVGGSTVRVLIDDQVEVLHA</sequence>
<comment type="caution">
    <text evidence="2">The sequence shown here is derived from an EMBL/GenBank/DDBJ whole genome shotgun (WGS) entry which is preliminary data.</text>
</comment>
<reference evidence="2 3" key="1">
    <citation type="submission" date="2019-03" db="EMBL/GenBank/DDBJ databases">
        <title>Genomic Encyclopedia of Type Strains, Phase IV (KMG-IV): sequencing the most valuable type-strain genomes for metagenomic binning, comparative biology and taxonomic classification.</title>
        <authorList>
            <person name="Goeker M."/>
        </authorList>
    </citation>
    <scope>NUCLEOTIDE SEQUENCE [LARGE SCALE GENOMIC DNA]</scope>
    <source>
        <strain evidence="2 3">DSM 15264</strain>
    </source>
</reference>
<protein>
    <submittedName>
        <fullName evidence="2">Uncharacterized protein</fullName>
    </submittedName>
</protein>
<dbReference type="RefSeq" id="WP_207905406.1">
    <property type="nucleotide sequence ID" value="NZ_SLXF01000011.1"/>
</dbReference>
<accession>A0AA46HUN0</accession>
<dbReference type="EMBL" id="SLXF01000011">
    <property type="protein sequence ID" value="TCP04196.1"/>
    <property type="molecule type" value="Genomic_DNA"/>
</dbReference>
<gene>
    <name evidence="2" type="ORF">EV676_11197</name>
</gene>
<organism evidence="2 3">
    <name type="scientific">Caldimonas thermodepolymerans</name>
    <dbReference type="NCBI Taxonomy" id="215580"/>
    <lineage>
        <taxon>Bacteria</taxon>
        <taxon>Pseudomonadati</taxon>
        <taxon>Pseudomonadota</taxon>
        <taxon>Betaproteobacteria</taxon>
        <taxon>Burkholderiales</taxon>
        <taxon>Sphaerotilaceae</taxon>
        <taxon>Caldimonas</taxon>
    </lineage>
</organism>
<evidence type="ECO:0000256" key="1">
    <source>
        <dbReference type="SAM" id="MobiDB-lite"/>
    </source>
</evidence>